<keyword evidence="3" id="KW-0539">Nucleus</keyword>
<dbReference type="AlphaFoldDB" id="A0A0F7ZRG9"/>
<accession>A0A0F7ZRG9</accession>
<dbReference type="InterPro" id="IPR008251">
    <property type="entry name" value="Chromo_shadow_dom"/>
</dbReference>
<evidence type="ECO:0000256" key="3">
    <source>
        <dbReference type="ARBA" id="ARBA00023242"/>
    </source>
</evidence>
<comment type="subcellular location">
    <subcellularLocation>
        <location evidence="1">Nucleus</location>
    </subcellularLocation>
</comment>
<organism evidence="6 7">
    <name type="scientific">Hirsutella minnesotensis 3608</name>
    <dbReference type="NCBI Taxonomy" id="1043627"/>
    <lineage>
        <taxon>Eukaryota</taxon>
        <taxon>Fungi</taxon>
        <taxon>Dikarya</taxon>
        <taxon>Ascomycota</taxon>
        <taxon>Pezizomycotina</taxon>
        <taxon>Sordariomycetes</taxon>
        <taxon>Hypocreomycetidae</taxon>
        <taxon>Hypocreales</taxon>
        <taxon>Ophiocordycipitaceae</taxon>
        <taxon>Hirsutella</taxon>
    </lineage>
</organism>
<dbReference type="GO" id="GO:0005634">
    <property type="term" value="C:nucleus"/>
    <property type="evidence" value="ECO:0007669"/>
    <property type="project" value="UniProtKB-SubCell"/>
</dbReference>
<reference evidence="6 7" key="1">
    <citation type="journal article" date="2014" name="Genome Biol. Evol.">
        <title>Comparative genomics and transcriptomics analyses reveal divergent lifestyle features of nematode endoparasitic fungus Hirsutella minnesotensis.</title>
        <authorList>
            <person name="Lai Y."/>
            <person name="Liu K."/>
            <person name="Zhang X."/>
            <person name="Zhang X."/>
            <person name="Li K."/>
            <person name="Wang N."/>
            <person name="Shu C."/>
            <person name="Wu Y."/>
            <person name="Wang C."/>
            <person name="Bushley K.E."/>
            <person name="Xiang M."/>
            <person name="Liu X."/>
        </authorList>
    </citation>
    <scope>NUCLEOTIDE SEQUENCE [LARGE SCALE GENOMIC DNA]</scope>
    <source>
        <strain evidence="6 7">3608</strain>
    </source>
</reference>
<evidence type="ECO:0000256" key="2">
    <source>
        <dbReference type="ARBA" id="ARBA00011353"/>
    </source>
</evidence>
<feature type="domain" description="Chromo shadow" evidence="5">
    <location>
        <begin position="81"/>
        <end position="145"/>
    </location>
</feature>
<evidence type="ECO:0000256" key="1">
    <source>
        <dbReference type="ARBA" id="ARBA00004123"/>
    </source>
</evidence>
<comment type="subunit">
    <text evidence="2">Component of the NuA4 histone acetyltransferase complex.</text>
</comment>
<dbReference type="Proteomes" id="UP000054481">
    <property type="component" value="Unassembled WGS sequence"/>
</dbReference>
<dbReference type="SMART" id="SM00300">
    <property type="entry name" value="ChSh"/>
    <property type="match status" value="1"/>
</dbReference>
<dbReference type="InterPro" id="IPR016197">
    <property type="entry name" value="Chromo-like_dom_sf"/>
</dbReference>
<dbReference type="SUPFAM" id="SSF54160">
    <property type="entry name" value="Chromo domain-like"/>
    <property type="match status" value="1"/>
</dbReference>
<feature type="region of interest" description="Disordered" evidence="4">
    <location>
        <begin position="32"/>
        <end position="87"/>
    </location>
</feature>
<evidence type="ECO:0000313" key="7">
    <source>
        <dbReference type="Proteomes" id="UP000054481"/>
    </source>
</evidence>
<sequence length="163" mass="18583">MTELRGSATHWEPREDVPDLLQEYLEKVERAKKVTKGRRKEKTPQKQVKSLPSNGAILRRSRQNRNGKPSVTSCATTKTWKPPSGSWEEEIDSIDACGYGENNEIIVYLTWRNGQKTRHDTSVAYKKCPQKMLKYYHSFIRIAVADSNGITCVENPSDLNVGE</sequence>
<dbReference type="OrthoDB" id="433924at2759"/>
<feature type="compositionally biased region" description="Polar residues" evidence="4">
    <location>
        <begin position="66"/>
        <end position="79"/>
    </location>
</feature>
<evidence type="ECO:0000256" key="4">
    <source>
        <dbReference type="SAM" id="MobiDB-lite"/>
    </source>
</evidence>
<protein>
    <recommendedName>
        <fullName evidence="5">Chromo shadow domain-containing protein</fullName>
    </recommendedName>
</protein>
<dbReference type="EMBL" id="KQ030696">
    <property type="protein sequence ID" value="KJZ69593.1"/>
    <property type="molecule type" value="Genomic_DNA"/>
</dbReference>
<keyword evidence="7" id="KW-1185">Reference proteome</keyword>
<evidence type="ECO:0000313" key="6">
    <source>
        <dbReference type="EMBL" id="KJZ69593.1"/>
    </source>
</evidence>
<gene>
    <name evidence="6" type="ORF">HIM_11007</name>
</gene>
<dbReference type="Pfam" id="PF01393">
    <property type="entry name" value="Chromo_shadow"/>
    <property type="match status" value="1"/>
</dbReference>
<proteinExistence type="predicted"/>
<evidence type="ECO:0000259" key="5">
    <source>
        <dbReference type="SMART" id="SM00300"/>
    </source>
</evidence>
<name>A0A0F7ZRG9_9HYPO</name>
<dbReference type="Gene3D" id="2.40.50.40">
    <property type="match status" value="1"/>
</dbReference>